<name>A0A544TBS5_9BACI</name>
<dbReference type="AlphaFoldDB" id="A0A544TBS5"/>
<feature type="compositionally biased region" description="Acidic residues" evidence="2">
    <location>
        <begin position="418"/>
        <end position="429"/>
    </location>
</feature>
<dbReference type="EMBL" id="VDGG01000017">
    <property type="protein sequence ID" value="TQR14839.1"/>
    <property type="molecule type" value="Genomic_DNA"/>
</dbReference>
<dbReference type="Proteomes" id="UP000318937">
    <property type="component" value="Unassembled WGS sequence"/>
</dbReference>
<dbReference type="PANTHER" id="PTHR35788:SF1">
    <property type="entry name" value="EXPORTED PROTEIN"/>
    <property type="match status" value="1"/>
</dbReference>
<dbReference type="RefSeq" id="WP_142607306.1">
    <property type="nucleotide sequence ID" value="NZ_VDGG01000017.1"/>
</dbReference>
<proteinExistence type="predicted"/>
<dbReference type="InterPro" id="IPR052913">
    <property type="entry name" value="Glycopeptide_resist_protein"/>
</dbReference>
<dbReference type="Gene3D" id="2.20.230.10">
    <property type="entry name" value="Resuscitation-promoting factor rpfb"/>
    <property type="match status" value="1"/>
</dbReference>
<evidence type="ECO:0000256" key="2">
    <source>
        <dbReference type="SAM" id="MobiDB-lite"/>
    </source>
</evidence>
<protein>
    <recommendedName>
        <fullName evidence="3">G5 domain-containing protein</fullName>
    </recommendedName>
</protein>
<feature type="domain" description="G5" evidence="3">
    <location>
        <begin position="302"/>
        <end position="382"/>
    </location>
</feature>
<accession>A0A544TBS5</accession>
<evidence type="ECO:0000313" key="4">
    <source>
        <dbReference type="EMBL" id="TQR14839.1"/>
    </source>
</evidence>
<dbReference type="InterPro" id="IPR011098">
    <property type="entry name" value="G5_dom"/>
</dbReference>
<evidence type="ECO:0000256" key="1">
    <source>
        <dbReference type="ARBA" id="ARBA00022729"/>
    </source>
</evidence>
<organism evidence="4 5">
    <name type="scientific">Psychrobacillus soli</name>
    <dbReference type="NCBI Taxonomy" id="1543965"/>
    <lineage>
        <taxon>Bacteria</taxon>
        <taxon>Bacillati</taxon>
        <taxon>Bacillota</taxon>
        <taxon>Bacilli</taxon>
        <taxon>Bacillales</taxon>
        <taxon>Bacillaceae</taxon>
        <taxon>Psychrobacillus</taxon>
    </lineage>
</organism>
<feature type="region of interest" description="Disordered" evidence="2">
    <location>
        <begin position="399"/>
        <end position="451"/>
    </location>
</feature>
<dbReference type="Pfam" id="PF07501">
    <property type="entry name" value="G5"/>
    <property type="match status" value="1"/>
</dbReference>
<feature type="compositionally biased region" description="Polar residues" evidence="2">
    <location>
        <begin position="408"/>
        <end position="417"/>
    </location>
</feature>
<reference evidence="4 5" key="1">
    <citation type="submission" date="2019-05" db="EMBL/GenBank/DDBJ databases">
        <title>Psychrobacillus vulpis sp. nov., a new species isolated from feces of a red fox that inhabits in The Tablas de Daimiel Natural Park, Albacete, Spain.</title>
        <authorList>
            <person name="Rodriguez M."/>
            <person name="Reina J.C."/>
            <person name="Bejar V."/>
            <person name="Llamas I."/>
        </authorList>
    </citation>
    <scope>NUCLEOTIDE SEQUENCE [LARGE SCALE GENOMIC DNA]</scope>
    <source>
        <strain evidence="4 5">NHI-2</strain>
    </source>
</reference>
<dbReference type="SMART" id="SM01208">
    <property type="entry name" value="G5"/>
    <property type="match status" value="1"/>
</dbReference>
<evidence type="ECO:0000313" key="5">
    <source>
        <dbReference type="Proteomes" id="UP000318937"/>
    </source>
</evidence>
<dbReference type="PANTHER" id="PTHR35788">
    <property type="entry name" value="EXPORTED PROTEIN-RELATED"/>
    <property type="match status" value="1"/>
</dbReference>
<dbReference type="OrthoDB" id="2691125at2"/>
<dbReference type="InterPro" id="IPR007391">
    <property type="entry name" value="Vancomycin_resist_VanW"/>
</dbReference>
<gene>
    <name evidence="4" type="ORF">FG383_10185</name>
</gene>
<keyword evidence="1" id="KW-0732">Signal</keyword>
<evidence type="ECO:0000259" key="3">
    <source>
        <dbReference type="PROSITE" id="PS51109"/>
    </source>
</evidence>
<comment type="caution">
    <text evidence="4">The sequence shown here is derived from an EMBL/GenBank/DDBJ whole genome shotgun (WGS) entry which is preliminary data.</text>
</comment>
<dbReference type="PROSITE" id="PS51109">
    <property type="entry name" value="G5"/>
    <property type="match status" value="1"/>
</dbReference>
<keyword evidence="5" id="KW-1185">Reference proteome</keyword>
<dbReference type="Pfam" id="PF04294">
    <property type="entry name" value="VanW"/>
    <property type="match status" value="1"/>
</dbReference>
<sequence length="451" mass="50205">MKVIWKTSILIILTSFLLYLWSSNFTPLQQQVQAEGESSGSTIGGQEVDSLKKEEIISLLNKKILEWKQNSTVLTGNNVEIEIEPEWFTFDVEASVTQYLNQVDTPWFAFWESPPTVHIPLQFSINPELTALIAENVQLNTDETLANITNQVGVLSTEPIETVALDFSMFESERIAFELENISFNTSGLTNIVSALNEQVIGSGEVFSLLDHLSDVNLGASNETVDFVASVLYSVILQTNFEVLERHSQGALPGYLQPGVEAKIRKNLNVDFKFVNKETVPAILKIQIKGTDLLIEIYSVPLDTEATYRLADKVEIKPRTIYRYSANLKVGEEQLLQEGKAGLRISVYRTISDKSGPFEKEELIDQDYYPPVNRVILKSSLVPAVPTVTDPDLNIDLNGDGLPDIETVPTTPNPSVEETNDEEQPEIDESTGLPEGSYYDKAGNIINPDSK</sequence>